<protein>
    <submittedName>
        <fullName evidence="2">Uncharacterized protein</fullName>
    </submittedName>
</protein>
<organism evidence="2 3">
    <name type="scientific">Pleurodeles waltl</name>
    <name type="common">Iberian ribbed newt</name>
    <dbReference type="NCBI Taxonomy" id="8319"/>
    <lineage>
        <taxon>Eukaryota</taxon>
        <taxon>Metazoa</taxon>
        <taxon>Chordata</taxon>
        <taxon>Craniata</taxon>
        <taxon>Vertebrata</taxon>
        <taxon>Euteleostomi</taxon>
        <taxon>Amphibia</taxon>
        <taxon>Batrachia</taxon>
        <taxon>Caudata</taxon>
        <taxon>Salamandroidea</taxon>
        <taxon>Salamandridae</taxon>
        <taxon>Pleurodelinae</taxon>
        <taxon>Pleurodeles</taxon>
    </lineage>
</organism>
<keyword evidence="3" id="KW-1185">Reference proteome</keyword>
<comment type="caution">
    <text evidence="2">The sequence shown here is derived from an EMBL/GenBank/DDBJ whole genome shotgun (WGS) entry which is preliminary data.</text>
</comment>
<feature type="region of interest" description="Disordered" evidence="1">
    <location>
        <begin position="77"/>
        <end position="103"/>
    </location>
</feature>
<proteinExistence type="predicted"/>
<name>A0AAV7T034_PLEWA</name>
<feature type="compositionally biased region" description="Basic and acidic residues" evidence="1">
    <location>
        <begin position="83"/>
        <end position="99"/>
    </location>
</feature>
<dbReference type="EMBL" id="JANPWB010000007">
    <property type="protein sequence ID" value="KAJ1169457.1"/>
    <property type="molecule type" value="Genomic_DNA"/>
</dbReference>
<evidence type="ECO:0000313" key="2">
    <source>
        <dbReference type="EMBL" id="KAJ1169457.1"/>
    </source>
</evidence>
<gene>
    <name evidence="2" type="ORF">NDU88_001350</name>
</gene>
<dbReference type="Proteomes" id="UP001066276">
    <property type="component" value="Chromosome 4_1"/>
</dbReference>
<accession>A0AAV7T034</accession>
<evidence type="ECO:0000313" key="3">
    <source>
        <dbReference type="Proteomes" id="UP001066276"/>
    </source>
</evidence>
<dbReference type="AlphaFoldDB" id="A0AAV7T034"/>
<reference evidence="2" key="1">
    <citation type="journal article" date="2022" name="bioRxiv">
        <title>Sequencing and chromosome-scale assembly of the giantPleurodeles waltlgenome.</title>
        <authorList>
            <person name="Brown T."/>
            <person name="Elewa A."/>
            <person name="Iarovenko S."/>
            <person name="Subramanian E."/>
            <person name="Araus A.J."/>
            <person name="Petzold A."/>
            <person name="Susuki M."/>
            <person name="Suzuki K.-i.T."/>
            <person name="Hayashi T."/>
            <person name="Toyoda A."/>
            <person name="Oliveira C."/>
            <person name="Osipova E."/>
            <person name="Leigh N.D."/>
            <person name="Simon A."/>
            <person name="Yun M.H."/>
        </authorList>
    </citation>
    <scope>NUCLEOTIDE SEQUENCE</scope>
    <source>
        <strain evidence="2">20211129_DDA</strain>
        <tissue evidence="2">Liver</tissue>
    </source>
</reference>
<evidence type="ECO:0000256" key="1">
    <source>
        <dbReference type="SAM" id="MobiDB-lite"/>
    </source>
</evidence>
<sequence>MIVRATRQTRCGDADALVPGGSRQDRLRCERGTGKDWRPSAAHRQRFGDLGRKVFESFRKWRKVDWVGWRCNTNGSSWPAVKKVGEPDRPGQANRRTEQVRTVAGRRRGENATTFLERRGLAQRVLQLEPQNWSWQGTQQHQVQSVSVRYQQ</sequence>